<dbReference type="Gene3D" id="3.40.250.10">
    <property type="entry name" value="Rhodanese-like domain"/>
    <property type="match status" value="2"/>
</dbReference>
<dbReference type="CDD" id="cd01448">
    <property type="entry name" value="TST_Repeat_1"/>
    <property type="match status" value="1"/>
</dbReference>
<feature type="domain" description="Rhodanese" evidence="3">
    <location>
        <begin position="174"/>
        <end position="258"/>
    </location>
</feature>
<dbReference type="AlphaFoldDB" id="A0A183UYF1"/>
<evidence type="ECO:0000313" key="4">
    <source>
        <dbReference type="Proteomes" id="UP000050794"/>
    </source>
</evidence>
<name>A0A183UYF1_TOXCA</name>
<dbReference type="InterPro" id="IPR036873">
    <property type="entry name" value="Rhodanese-like_dom_sf"/>
</dbReference>
<organism evidence="4 5">
    <name type="scientific">Toxocara canis</name>
    <name type="common">Canine roundworm</name>
    <dbReference type="NCBI Taxonomy" id="6265"/>
    <lineage>
        <taxon>Eukaryota</taxon>
        <taxon>Metazoa</taxon>
        <taxon>Ecdysozoa</taxon>
        <taxon>Nematoda</taxon>
        <taxon>Chromadorea</taxon>
        <taxon>Rhabditida</taxon>
        <taxon>Spirurina</taxon>
        <taxon>Ascaridomorpha</taxon>
        <taxon>Ascaridoidea</taxon>
        <taxon>Toxocaridae</taxon>
        <taxon>Toxocara</taxon>
    </lineage>
</organism>
<dbReference type="GO" id="GO:0005739">
    <property type="term" value="C:mitochondrion"/>
    <property type="evidence" value="ECO:0007669"/>
    <property type="project" value="TreeGrafter"/>
</dbReference>
<sequence length="265" mass="30152">LIDCTSRLTPRPNHEQYKETLYGEFDKLMATETRQKKEYLKHHIPEAVHMDVSAATFPSEYAAYTLYPPRIFQRYARLLGINVDDQLVLYGRGALGGMMMPSNVAWLFKSYGHENVSVLDGGFHRWEKEGGEVTDKLPVTKYGNWKASGISKDRVVTFEELAEKDSSGLDLFAKMETINFLDARTRGQFEGTEPTGLDHHRIESCGYEKTKPIITSCNRGFQAAMLAMVLEYVDETLKPRVYFGSIKEIELRDPLKISSGHVFIP</sequence>
<evidence type="ECO:0000313" key="5">
    <source>
        <dbReference type="WBParaSite" id="TCNE_0001352101-mRNA-1"/>
    </source>
</evidence>
<dbReference type="InterPro" id="IPR045078">
    <property type="entry name" value="TST/MPST-like"/>
</dbReference>
<feature type="domain" description="Rhodanese" evidence="3">
    <location>
        <begin position="34"/>
        <end position="135"/>
    </location>
</feature>
<evidence type="ECO:0000256" key="1">
    <source>
        <dbReference type="ARBA" id="ARBA00022679"/>
    </source>
</evidence>
<keyword evidence="1" id="KW-0808">Transferase</keyword>
<protein>
    <submittedName>
        <fullName evidence="5">Rhodanese domain-containing protein</fullName>
    </submittedName>
</protein>
<dbReference type="SMART" id="SM00450">
    <property type="entry name" value="RHOD"/>
    <property type="match status" value="1"/>
</dbReference>
<dbReference type="SUPFAM" id="SSF52821">
    <property type="entry name" value="Rhodanese/Cell cycle control phosphatase"/>
    <property type="match status" value="2"/>
</dbReference>
<accession>A0A183UYF1</accession>
<dbReference type="Pfam" id="PF00581">
    <property type="entry name" value="Rhodanese"/>
    <property type="match status" value="1"/>
</dbReference>
<proteinExistence type="predicted"/>
<dbReference type="GO" id="GO:0004792">
    <property type="term" value="F:thiosulfate-cyanide sulfurtransferase activity"/>
    <property type="evidence" value="ECO:0007669"/>
    <property type="project" value="TreeGrafter"/>
</dbReference>
<dbReference type="WBParaSite" id="TCNE_0001352101-mRNA-1">
    <property type="protein sequence ID" value="TCNE_0001352101-mRNA-1"/>
    <property type="gene ID" value="TCNE_0001352101"/>
</dbReference>
<dbReference type="PROSITE" id="PS50206">
    <property type="entry name" value="RHODANESE_3"/>
    <property type="match status" value="2"/>
</dbReference>
<evidence type="ECO:0000256" key="2">
    <source>
        <dbReference type="ARBA" id="ARBA00022737"/>
    </source>
</evidence>
<dbReference type="PANTHER" id="PTHR11364:SF7">
    <property type="entry name" value="THIOSULFATE SULFURTRANSFERASE MPST-1-RELATED"/>
    <property type="match status" value="1"/>
</dbReference>
<dbReference type="Proteomes" id="UP000050794">
    <property type="component" value="Unassembled WGS sequence"/>
</dbReference>
<keyword evidence="4" id="KW-1185">Reference proteome</keyword>
<dbReference type="InterPro" id="IPR001763">
    <property type="entry name" value="Rhodanese-like_dom"/>
</dbReference>
<keyword evidence="2" id="KW-0677">Repeat</keyword>
<reference evidence="5" key="1">
    <citation type="submission" date="2016-06" db="UniProtKB">
        <authorList>
            <consortium name="WormBaseParasite"/>
        </authorList>
    </citation>
    <scope>IDENTIFICATION</scope>
</reference>
<evidence type="ECO:0000259" key="3">
    <source>
        <dbReference type="PROSITE" id="PS50206"/>
    </source>
</evidence>
<dbReference type="PANTHER" id="PTHR11364">
    <property type="entry name" value="THIOSULFATE SULFERTANSFERASE"/>
    <property type="match status" value="1"/>
</dbReference>